<protein>
    <submittedName>
        <fullName evidence="2">Uncharacterized protein</fullName>
    </submittedName>
</protein>
<keyword evidence="3" id="KW-1185">Reference proteome</keyword>
<evidence type="ECO:0000256" key="1">
    <source>
        <dbReference type="SAM" id="MobiDB-lite"/>
    </source>
</evidence>
<name>A0A0L0UTR3_9BASI</name>
<feature type="compositionally biased region" description="Polar residues" evidence="1">
    <location>
        <begin position="135"/>
        <end position="158"/>
    </location>
</feature>
<dbReference type="AlphaFoldDB" id="A0A0L0UTR3"/>
<evidence type="ECO:0000313" key="2">
    <source>
        <dbReference type="EMBL" id="KNE90114.1"/>
    </source>
</evidence>
<feature type="region of interest" description="Disordered" evidence="1">
    <location>
        <begin position="60"/>
        <end position="158"/>
    </location>
</feature>
<feature type="non-terminal residue" evidence="2">
    <location>
        <position position="1"/>
    </location>
</feature>
<gene>
    <name evidence="2" type="ORF">PSTG_16455</name>
</gene>
<comment type="caution">
    <text evidence="2">The sequence shown here is derived from an EMBL/GenBank/DDBJ whole genome shotgun (WGS) entry which is preliminary data.</text>
</comment>
<evidence type="ECO:0000313" key="3">
    <source>
        <dbReference type="Proteomes" id="UP000054564"/>
    </source>
</evidence>
<dbReference type="Proteomes" id="UP000054564">
    <property type="component" value="Unassembled WGS sequence"/>
</dbReference>
<dbReference type="EMBL" id="AJIL01000276">
    <property type="protein sequence ID" value="KNE90114.1"/>
    <property type="molecule type" value="Genomic_DNA"/>
</dbReference>
<reference evidence="3" key="1">
    <citation type="submission" date="2014-03" db="EMBL/GenBank/DDBJ databases">
        <title>The Genome Sequence of Puccinia striiformis f. sp. tritici PST-78.</title>
        <authorList>
            <consortium name="The Broad Institute Genome Sequencing Platform"/>
            <person name="Cuomo C."/>
            <person name="Hulbert S."/>
            <person name="Chen X."/>
            <person name="Walker B."/>
            <person name="Young S.K."/>
            <person name="Zeng Q."/>
            <person name="Gargeya S."/>
            <person name="Fitzgerald M."/>
            <person name="Haas B."/>
            <person name="Abouelleil A."/>
            <person name="Alvarado L."/>
            <person name="Arachchi H.M."/>
            <person name="Berlin A.M."/>
            <person name="Chapman S.B."/>
            <person name="Goldberg J."/>
            <person name="Griggs A."/>
            <person name="Gujja S."/>
            <person name="Hansen M."/>
            <person name="Howarth C."/>
            <person name="Imamovic A."/>
            <person name="Larimer J."/>
            <person name="McCowan C."/>
            <person name="Montmayeur A."/>
            <person name="Murphy C."/>
            <person name="Neiman D."/>
            <person name="Pearson M."/>
            <person name="Priest M."/>
            <person name="Roberts A."/>
            <person name="Saif S."/>
            <person name="Shea T."/>
            <person name="Sisk P."/>
            <person name="Sykes S."/>
            <person name="Wortman J."/>
            <person name="Nusbaum C."/>
            <person name="Birren B."/>
        </authorList>
    </citation>
    <scope>NUCLEOTIDE SEQUENCE [LARGE SCALE GENOMIC DNA]</scope>
    <source>
        <strain evidence="3">race PST-78</strain>
    </source>
</reference>
<sequence>LTRGYPPWAAGRAWAPYGECWASPGWPEMAVQTLIWPRCPNSTIADPTPDNWIYTQHTPDIMAASKKRTRNGKRKGLTITQLEPSTQTNPQDSDSSSSQEESDIAVVPTNTSPIEADADKASNANTNLHPDLVSQKATPTASQPSNSEDTQRKTTSNI</sequence>
<proteinExistence type="predicted"/>
<feature type="compositionally biased region" description="Basic residues" evidence="1">
    <location>
        <begin position="65"/>
        <end position="76"/>
    </location>
</feature>
<organism evidence="2 3">
    <name type="scientific">Puccinia striiformis f. sp. tritici PST-78</name>
    <dbReference type="NCBI Taxonomy" id="1165861"/>
    <lineage>
        <taxon>Eukaryota</taxon>
        <taxon>Fungi</taxon>
        <taxon>Dikarya</taxon>
        <taxon>Basidiomycota</taxon>
        <taxon>Pucciniomycotina</taxon>
        <taxon>Pucciniomycetes</taxon>
        <taxon>Pucciniales</taxon>
        <taxon>Pucciniaceae</taxon>
        <taxon>Puccinia</taxon>
    </lineage>
</organism>
<accession>A0A0L0UTR3</accession>
<feature type="compositionally biased region" description="Polar residues" evidence="1">
    <location>
        <begin position="78"/>
        <end position="90"/>
    </location>
</feature>